<keyword evidence="4" id="KW-1185">Reference proteome</keyword>
<feature type="compositionally biased region" description="Basic and acidic residues" evidence="2">
    <location>
        <begin position="603"/>
        <end position="619"/>
    </location>
</feature>
<dbReference type="Proteomes" id="UP000593567">
    <property type="component" value="Unassembled WGS sequence"/>
</dbReference>
<evidence type="ECO:0000313" key="3">
    <source>
        <dbReference type="EMBL" id="KAF6018947.1"/>
    </source>
</evidence>
<dbReference type="OrthoDB" id="6288856at2759"/>
<dbReference type="PANTHER" id="PTHR14926:SF1">
    <property type="entry name" value="M-PHASE PHOSPHOPROTEIN 9"/>
    <property type="match status" value="1"/>
</dbReference>
<evidence type="ECO:0000256" key="1">
    <source>
        <dbReference type="SAM" id="Coils"/>
    </source>
</evidence>
<feature type="coiled-coil region" evidence="1">
    <location>
        <begin position="442"/>
        <end position="469"/>
    </location>
</feature>
<accession>A0A7J7IZE7</accession>
<organism evidence="3 4">
    <name type="scientific">Bugula neritina</name>
    <name type="common">Brown bryozoan</name>
    <name type="synonym">Sertularia neritina</name>
    <dbReference type="NCBI Taxonomy" id="10212"/>
    <lineage>
        <taxon>Eukaryota</taxon>
        <taxon>Metazoa</taxon>
        <taxon>Spiralia</taxon>
        <taxon>Lophotrochozoa</taxon>
        <taxon>Bryozoa</taxon>
        <taxon>Gymnolaemata</taxon>
        <taxon>Cheilostomatida</taxon>
        <taxon>Flustrina</taxon>
        <taxon>Buguloidea</taxon>
        <taxon>Bugulidae</taxon>
        <taxon>Bugula</taxon>
    </lineage>
</organism>
<dbReference type="PANTHER" id="PTHR14926">
    <property type="entry name" value="M-PHASE PHOSPHOPROTEIN 9"/>
    <property type="match status" value="1"/>
</dbReference>
<proteinExistence type="predicted"/>
<feature type="compositionally biased region" description="Polar residues" evidence="2">
    <location>
        <begin position="888"/>
        <end position="897"/>
    </location>
</feature>
<dbReference type="EMBL" id="VXIV02003268">
    <property type="protein sequence ID" value="KAF6018947.1"/>
    <property type="molecule type" value="Genomic_DNA"/>
</dbReference>
<feature type="compositionally biased region" description="Basic residues" evidence="2">
    <location>
        <begin position="694"/>
        <end position="704"/>
    </location>
</feature>
<feature type="coiled-coil region" evidence="1">
    <location>
        <begin position="510"/>
        <end position="537"/>
    </location>
</feature>
<reference evidence="3" key="1">
    <citation type="submission" date="2020-06" db="EMBL/GenBank/DDBJ databases">
        <title>Draft genome of Bugula neritina, a colonial animal packing powerful symbionts and potential medicines.</title>
        <authorList>
            <person name="Rayko M."/>
        </authorList>
    </citation>
    <scope>NUCLEOTIDE SEQUENCE [LARGE SCALE GENOMIC DNA]</scope>
    <source>
        <strain evidence="3">Kwan_BN1</strain>
    </source>
</reference>
<sequence>MFQSIGMRNEDGSAQQCRRTPVTHVDTSHFLSSSSTPVATKTVDVQTVSFSEMAVIRQSSASPKGPTQSSALEPIGSVLSQQFSVRQQQQLAKFIESEMKEKYMEQARTLEQFQVLMKKDLLDKQAQLMQQIQRGLDVMPGLANGSDSSKPGVCAKAYVGNSVVHNGVTDSVAGAAVKSTVISTSLGSPISASPDSQILHNGFTPLHNGAANGQTEHPVTSHNAAATSSSFSADESLNGNTSQESSSHETWDSTNAFTHERPVLTGSERSTPTPALQTSTTGGSNHDLELLSQSIHIPVKDSELDVNSVLDRIAEVGSVDNVPSISPVSVPTADDSTPRLPLPSTAATSSVDSPMISVPEPLCNGTDEKERSLTADDEIHYSSSSTPPPESPADDLSASLRYSLREKHSRHLADMKAYYEQELSHLKDTLASSLDITKHEAYLGLQTRNDKLRERCKVLEEELIRANRYINSVDKQMEELESSFSASLVTNKAKFQTDSMEGDDSKSFQDEQLYNKLTQAEARIQSLEAKNNDLLTALCDAYEVKDTTSRTASHTHSLYNEVKQKYEDLKLSHDLTQAKLESAECRLKEAHKELSYSKLQSSTEEHEASPLLKAEKRLEATVSSPNKHRGRHHHCRSDKARHHSRHRQSTSLQAPSSDNSSGACNPDLSNQLSPQPLSDATQSSDNSSRDYSKARHRSSHRKSSHGISTEQREAADHQNFYQDDLISAYSPLVDRQRHSSSASSGGPAVRSATSPSRQSVERPYGFHHVGASISPSKRTQQWAIRSPFKRSSGIKETLHHNVSPSAAKKNLSFTLNRSLSTSPQKPKMDKEEILEKVRSGKVYSEEFEKSPTVVSRQKPSAAHNDRQKLVKDAETRLDELLAEKRQLESSLTRMSTSHNRKDKQKEENIEQQLDKVDKDLGSVRMTLRRYNAL</sequence>
<feature type="region of interest" description="Disordered" evidence="2">
    <location>
        <begin position="197"/>
        <end position="286"/>
    </location>
</feature>
<gene>
    <name evidence="3" type="ORF">EB796_022768</name>
</gene>
<evidence type="ECO:0000313" key="4">
    <source>
        <dbReference type="Proteomes" id="UP000593567"/>
    </source>
</evidence>
<protein>
    <submittedName>
        <fullName evidence="3">MPHOSPH9</fullName>
    </submittedName>
</protein>
<keyword evidence="1" id="KW-0175">Coiled coil</keyword>
<feature type="compositionally biased region" description="Polar residues" evidence="2">
    <location>
        <begin position="773"/>
        <end position="783"/>
    </location>
</feature>
<feature type="region of interest" description="Disordered" evidence="2">
    <location>
        <begin position="321"/>
        <end position="368"/>
    </location>
</feature>
<feature type="compositionally biased region" description="Polar residues" evidence="2">
    <location>
        <begin position="267"/>
        <end position="284"/>
    </location>
</feature>
<dbReference type="AlphaFoldDB" id="A0A7J7IZE7"/>
<feature type="region of interest" description="Disordered" evidence="2">
    <location>
        <begin position="595"/>
        <end position="713"/>
    </location>
</feature>
<feature type="compositionally biased region" description="Polar residues" evidence="2">
    <location>
        <begin position="649"/>
        <end position="686"/>
    </location>
</feature>
<comment type="caution">
    <text evidence="3">The sequence shown here is derived from an EMBL/GenBank/DDBJ whole genome shotgun (WGS) entry which is preliminary data.</text>
</comment>
<dbReference type="GO" id="GO:0005814">
    <property type="term" value="C:centriole"/>
    <property type="evidence" value="ECO:0007669"/>
    <property type="project" value="TreeGrafter"/>
</dbReference>
<feature type="region of interest" description="Disordered" evidence="2">
    <location>
        <begin position="847"/>
        <end position="870"/>
    </location>
</feature>
<name>A0A7J7IZE7_BUGNE</name>
<feature type="region of interest" description="Disordered" evidence="2">
    <location>
        <begin position="733"/>
        <end position="783"/>
    </location>
</feature>
<dbReference type="InterPro" id="IPR026636">
    <property type="entry name" value="MPHOSPH9"/>
</dbReference>
<evidence type="ECO:0000256" key="2">
    <source>
        <dbReference type="SAM" id="MobiDB-lite"/>
    </source>
</evidence>
<feature type="compositionally biased region" description="Basic residues" evidence="2">
    <location>
        <begin position="626"/>
        <end position="648"/>
    </location>
</feature>
<feature type="region of interest" description="Disordered" evidence="2">
    <location>
        <begin position="887"/>
        <end position="918"/>
    </location>
</feature>
<feature type="compositionally biased region" description="Basic and acidic residues" evidence="2">
    <location>
        <begin position="903"/>
        <end position="918"/>
    </location>
</feature>
<feature type="compositionally biased region" description="Polar residues" evidence="2">
    <location>
        <begin position="211"/>
        <end position="245"/>
    </location>
</feature>